<evidence type="ECO:0000313" key="1">
    <source>
        <dbReference type="EMBL" id="CAG6778756.1"/>
    </source>
</evidence>
<dbReference type="EMBL" id="HBUF01611268">
    <property type="protein sequence ID" value="CAG6778756.1"/>
    <property type="molecule type" value="Transcribed_RNA"/>
</dbReference>
<sequence>MSGIGLVLINFGTGYPPRLYGRPTDRRIPVELFVLFVPFDRVEGLPFQVKAALQDGGISHFLEERNDDFLENQRGHFNHVEHEQDLNYGEYVHGSRETGNYTRVNLQLINYWVNLQLIN</sequence>
<accession>A0A8D9B7V4</accession>
<organism evidence="1">
    <name type="scientific">Cacopsylla melanoneura</name>
    <dbReference type="NCBI Taxonomy" id="428564"/>
    <lineage>
        <taxon>Eukaryota</taxon>
        <taxon>Metazoa</taxon>
        <taxon>Ecdysozoa</taxon>
        <taxon>Arthropoda</taxon>
        <taxon>Hexapoda</taxon>
        <taxon>Insecta</taxon>
        <taxon>Pterygota</taxon>
        <taxon>Neoptera</taxon>
        <taxon>Paraneoptera</taxon>
        <taxon>Hemiptera</taxon>
        <taxon>Sternorrhyncha</taxon>
        <taxon>Psylloidea</taxon>
        <taxon>Psyllidae</taxon>
        <taxon>Psyllinae</taxon>
        <taxon>Cacopsylla</taxon>
    </lineage>
</organism>
<proteinExistence type="predicted"/>
<reference evidence="1" key="1">
    <citation type="submission" date="2021-05" db="EMBL/GenBank/DDBJ databases">
        <authorList>
            <person name="Alioto T."/>
            <person name="Alioto T."/>
            <person name="Gomez Garrido J."/>
        </authorList>
    </citation>
    <scope>NUCLEOTIDE SEQUENCE</scope>
</reference>
<name>A0A8D9B7V4_9HEMI</name>
<dbReference type="AlphaFoldDB" id="A0A8D9B7V4"/>
<protein>
    <submittedName>
        <fullName evidence="1">Uncharacterized protein</fullName>
    </submittedName>
</protein>